<dbReference type="EMBL" id="JAQOMS010000002">
    <property type="protein sequence ID" value="MDC2888588.1"/>
    <property type="molecule type" value="Genomic_DNA"/>
</dbReference>
<evidence type="ECO:0000313" key="5">
    <source>
        <dbReference type="Proteomes" id="UP001528411"/>
    </source>
</evidence>
<evidence type="ECO:0000259" key="3">
    <source>
        <dbReference type="PROSITE" id="PS50894"/>
    </source>
</evidence>
<comment type="caution">
    <text evidence="4">The sequence shown here is derived from an EMBL/GenBank/DDBJ whole genome shotgun (WGS) entry which is preliminary data.</text>
</comment>
<accession>A0ABT5FAM2</accession>
<dbReference type="RefSeq" id="WP_272180185.1">
    <property type="nucleotide sequence ID" value="NZ_JAQOMS010000002.1"/>
</dbReference>
<dbReference type="PROSITE" id="PS50894">
    <property type="entry name" value="HPT"/>
    <property type="match status" value="1"/>
</dbReference>
<sequence>MDEVLSTLSVLNRDIMKELVGDDMEYIKKCELDFIQQAQTIYNQLVSSYKEGDFSKIKDRSHFLKTSSKAIGAEQLSYYLQTLEHNSTETKRNECKVLIVKIGKAIKSVYEEIKRG</sequence>
<proteinExistence type="predicted"/>
<reference evidence="4 5" key="1">
    <citation type="submission" date="2023-01" db="EMBL/GenBank/DDBJ databases">
        <title>Psychrosphaera sp. nov., isolated from marine algae.</title>
        <authorList>
            <person name="Bayburt H."/>
            <person name="Choi B.J."/>
            <person name="Kim J.M."/>
            <person name="Choi D.G."/>
            <person name="Jeon C.O."/>
        </authorList>
    </citation>
    <scope>NUCLEOTIDE SEQUENCE [LARGE SCALE GENOMIC DNA]</scope>
    <source>
        <strain evidence="4 5">G1-22</strain>
    </source>
</reference>
<evidence type="ECO:0000256" key="1">
    <source>
        <dbReference type="ARBA" id="ARBA00023012"/>
    </source>
</evidence>
<dbReference type="SUPFAM" id="SSF47226">
    <property type="entry name" value="Histidine-containing phosphotransfer domain, HPT domain"/>
    <property type="match status" value="1"/>
</dbReference>
<keyword evidence="5" id="KW-1185">Reference proteome</keyword>
<dbReference type="Pfam" id="PF01627">
    <property type="entry name" value="Hpt"/>
    <property type="match status" value="1"/>
</dbReference>
<dbReference type="Gene3D" id="1.20.120.160">
    <property type="entry name" value="HPT domain"/>
    <property type="match status" value="1"/>
</dbReference>
<feature type="domain" description="HPt" evidence="3">
    <location>
        <begin position="23"/>
        <end position="116"/>
    </location>
</feature>
<keyword evidence="1" id="KW-0902">Two-component regulatory system</keyword>
<feature type="modified residue" description="Phosphohistidine" evidence="2">
    <location>
        <position position="62"/>
    </location>
</feature>
<evidence type="ECO:0000256" key="2">
    <source>
        <dbReference type="PROSITE-ProRule" id="PRU00110"/>
    </source>
</evidence>
<dbReference type="Proteomes" id="UP001528411">
    <property type="component" value="Unassembled WGS sequence"/>
</dbReference>
<organism evidence="4 5">
    <name type="scientific">Psychrosphaera algicola</name>
    <dbReference type="NCBI Taxonomy" id="3023714"/>
    <lineage>
        <taxon>Bacteria</taxon>
        <taxon>Pseudomonadati</taxon>
        <taxon>Pseudomonadota</taxon>
        <taxon>Gammaproteobacteria</taxon>
        <taxon>Alteromonadales</taxon>
        <taxon>Pseudoalteromonadaceae</taxon>
        <taxon>Psychrosphaera</taxon>
    </lineage>
</organism>
<gene>
    <name evidence="4" type="ORF">PN838_07215</name>
</gene>
<dbReference type="InterPro" id="IPR036641">
    <property type="entry name" value="HPT_dom_sf"/>
</dbReference>
<evidence type="ECO:0000313" key="4">
    <source>
        <dbReference type="EMBL" id="MDC2888588.1"/>
    </source>
</evidence>
<protein>
    <submittedName>
        <fullName evidence="4">Hpt domain-containing protein</fullName>
    </submittedName>
</protein>
<name>A0ABT5FAM2_9GAMM</name>
<keyword evidence="2" id="KW-0597">Phosphoprotein</keyword>
<dbReference type="InterPro" id="IPR008207">
    <property type="entry name" value="Sig_transdc_His_kin_Hpt_dom"/>
</dbReference>